<dbReference type="EMBL" id="SPVF01000132">
    <property type="protein sequence ID" value="TFW20398.1"/>
    <property type="molecule type" value="Genomic_DNA"/>
</dbReference>
<evidence type="ECO:0000259" key="2">
    <source>
        <dbReference type="Pfam" id="PF19313"/>
    </source>
</evidence>
<dbReference type="CDD" id="cd09618">
    <property type="entry name" value="CBM9_like_2"/>
    <property type="match status" value="1"/>
</dbReference>
<proteinExistence type="predicted"/>
<accession>A0A4Y9SG23</accession>
<dbReference type="Pfam" id="PF19313">
    <property type="entry name" value="DUF5916"/>
    <property type="match status" value="1"/>
</dbReference>
<evidence type="ECO:0000256" key="1">
    <source>
        <dbReference type="SAM" id="SignalP"/>
    </source>
</evidence>
<dbReference type="RefSeq" id="WP_135207175.1">
    <property type="nucleotide sequence ID" value="NZ_SPVF01000132.1"/>
</dbReference>
<keyword evidence="1" id="KW-0732">Signal</keyword>
<feature type="signal peptide" evidence="1">
    <location>
        <begin position="1"/>
        <end position="33"/>
    </location>
</feature>
<sequence>MLAYLGSGPTPPPRMNLRFLLLLALAAATPAFAEGQCERRQPQAAEARALPSGGLQFDGRLDEGAWRTTPALTSFYEYFPGECSAPTEDTEARFLYDERYLYIGFTAHLHDREQLRTPFVRRDKVGSSHDYIQAYIDPSGTGRSSYIFRVNARGTRTDGITDETRQTESMDPDYEWEARTAIGPDGWTAELRIPLATLRVPRGGAQTWRVIVTRGVPRGQNTQMATAPFPHDASCFLCLASPLHFDALPGRSETVFVTPSLLGVHAQGGATHLRPSLDAKWLVAPGSVIDLTLHPDFAQVESDTPVLTANQRFSINLPEKRPFFREGAELLTGSMPLIYTRTIVEPSAGLRITHRDEHLNATAFLARDTGRGVIVAPSFLSSEDVYPDFDSMVGFARVVKAFGNAQAGALASIKRNADGSRNVVASIDGAWNSPTDRVIAQAALSDTRNPRRPDLLPEWRGQSLQGHAALIEWDHSGPWVSELRATSYAPGFRAWLGDVPRVGFRSVHALLQRPWYVANAWINSVTPYVGLDELHGVDHVGRERDPLLGLNLAGPRNFSADLKHHPSTTVLNLLGQERAFSYNEWSASFNPAPWMPLVKVAGLSGEQVDFDIGDVMPAHQSDLLLRAHPLDRFELELHRTQYRLAGGRRLDERIDECIASWYFGAAVYLVADMQRHQSQRPPQPGAVTTNLSVQLTAELSSRSQLYAGVRDGRVERAYGRKEAREAYIKYSRTLAW</sequence>
<reference evidence="3 4" key="1">
    <citation type="submission" date="2019-03" db="EMBL/GenBank/DDBJ databases">
        <title>Draft Genome Sequence of Massilia arenosa sp. nov., a Novel Massilia Species Isolated from a Sandy-loam Maize Soil.</title>
        <authorList>
            <person name="Raths R."/>
            <person name="Peta V."/>
            <person name="Bucking H."/>
        </authorList>
    </citation>
    <scope>NUCLEOTIDE SEQUENCE [LARGE SCALE GENOMIC DNA]</scope>
    <source>
        <strain evidence="3 4">MC02</strain>
    </source>
</reference>
<dbReference type="InterPro" id="IPR045670">
    <property type="entry name" value="DUF5916"/>
</dbReference>
<evidence type="ECO:0000313" key="4">
    <source>
        <dbReference type="Proteomes" id="UP000298438"/>
    </source>
</evidence>
<dbReference type="Proteomes" id="UP000298438">
    <property type="component" value="Unassembled WGS sequence"/>
</dbReference>
<comment type="caution">
    <text evidence="3">The sequence shown here is derived from an EMBL/GenBank/DDBJ whole genome shotgun (WGS) entry which is preliminary data.</text>
</comment>
<dbReference type="AlphaFoldDB" id="A0A4Y9SG23"/>
<name>A0A4Y9SG23_9BURK</name>
<protein>
    <recommendedName>
        <fullName evidence="2">DUF5916 domain-containing protein</fullName>
    </recommendedName>
</protein>
<feature type="domain" description="DUF5916" evidence="2">
    <location>
        <begin position="272"/>
        <end position="344"/>
    </location>
</feature>
<organism evidence="3 4">
    <name type="scientific">Zemynaea arenosa</name>
    <dbReference type="NCBI Taxonomy" id="2561931"/>
    <lineage>
        <taxon>Bacteria</taxon>
        <taxon>Pseudomonadati</taxon>
        <taxon>Pseudomonadota</taxon>
        <taxon>Betaproteobacteria</taxon>
        <taxon>Burkholderiales</taxon>
        <taxon>Oxalobacteraceae</taxon>
        <taxon>Telluria group</taxon>
        <taxon>Zemynaea</taxon>
    </lineage>
</organism>
<dbReference type="Gene3D" id="2.60.40.1190">
    <property type="match status" value="1"/>
</dbReference>
<keyword evidence="4" id="KW-1185">Reference proteome</keyword>
<gene>
    <name evidence="3" type="ORF">E4L96_10530</name>
</gene>
<dbReference type="SUPFAM" id="SSF49344">
    <property type="entry name" value="CBD9-like"/>
    <property type="match status" value="1"/>
</dbReference>
<dbReference type="OrthoDB" id="9786766at2"/>
<evidence type="ECO:0000313" key="3">
    <source>
        <dbReference type="EMBL" id="TFW20398.1"/>
    </source>
</evidence>
<feature type="chain" id="PRO_5021251449" description="DUF5916 domain-containing protein" evidence="1">
    <location>
        <begin position="34"/>
        <end position="736"/>
    </location>
</feature>